<dbReference type="AlphaFoldDB" id="A0A3M6TC41"/>
<dbReference type="EMBL" id="RCHS01003912">
    <property type="protein sequence ID" value="RMX38930.1"/>
    <property type="molecule type" value="Genomic_DNA"/>
</dbReference>
<accession>A0A3M6TC41</accession>
<protein>
    <submittedName>
        <fullName evidence="1">Uncharacterized protein</fullName>
    </submittedName>
</protein>
<comment type="caution">
    <text evidence="1">The sequence shown here is derived from an EMBL/GenBank/DDBJ whole genome shotgun (WGS) entry which is preliminary data.</text>
</comment>
<proteinExistence type="predicted"/>
<organism evidence="1 2">
    <name type="scientific">Pocillopora damicornis</name>
    <name type="common">Cauliflower coral</name>
    <name type="synonym">Millepora damicornis</name>
    <dbReference type="NCBI Taxonomy" id="46731"/>
    <lineage>
        <taxon>Eukaryota</taxon>
        <taxon>Metazoa</taxon>
        <taxon>Cnidaria</taxon>
        <taxon>Anthozoa</taxon>
        <taxon>Hexacorallia</taxon>
        <taxon>Scleractinia</taxon>
        <taxon>Astrocoeniina</taxon>
        <taxon>Pocilloporidae</taxon>
        <taxon>Pocillopora</taxon>
    </lineage>
</organism>
<evidence type="ECO:0000313" key="1">
    <source>
        <dbReference type="EMBL" id="RMX38930.1"/>
    </source>
</evidence>
<reference evidence="1 2" key="1">
    <citation type="journal article" date="2018" name="Sci. Rep.">
        <title>Comparative analysis of the Pocillopora damicornis genome highlights role of immune system in coral evolution.</title>
        <authorList>
            <person name="Cunning R."/>
            <person name="Bay R.A."/>
            <person name="Gillette P."/>
            <person name="Baker A.C."/>
            <person name="Traylor-Knowles N."/>
        </authorList>
    </citation>
    <scope>NUCLEOTIDE SEQUENCE [LARGE SCALE GENOMIC DNA]</scope>
    <source>
        <strain evidence="1">RSMAS</strain>
        <tissue evidence="1">Whole animal</tissue>
    </source>
</reference>
<dbReference type="Proteomes" id="UP000275408">
    <property type="component" value="Unassembled WGS sequence"/>
</dbReference>
<keyword evidence="2" id="KW-1185">Reference proteome</keyword>
<sequence>HLDREQLTIEWFPYATNWTILLIFVTQSSDVEERREMYISLQEMLKNLLFRLKLHDCICTRLFENRGDISRRTTHSSRLLNILLFKTAFGQRTINY</sequence>
<evidence type="ECO:0000313" key="2">
    <source>
        <dbReference type="Proteomes" id="UP000275408"/>
    </source>
</evidence>
<name>A0A3M6TC41_POCDA</name>
<feature type="non-terminal residue" evidence="1">
    <location>
        <position position="1"/>
    </location>
</feature>
<gene>
    <name evidence="1" type="ORF">pdam_00023927</name>
</gene>